<protein>
    <recommendedName>
        <fullName evidence="9">Apolipoprotein N-acyltransferase</fullName>
        <shortName evidence="9">ALP N-acyltransferase</shortName>
        <ecNumber evidence="9">2.3.1.269</ecNumber>
    </recommendedName>
</protein>
<feature type="transmembrane region" description="Helical" evidence="9">
    <location>
        <begin position="121"/>
        <end position="139"/>
    </location>
</feature>
<name>A0ABZ0UKV8_9RICK</name>
<keyword evidence="7 9" id="KW-0472">Membrane</keyword>
<evidence type="ECO:0000256" key="3">
    <source>
        <dbReference type="ARBA" id="ARBA00022475"/>
    </source>
</evidence>
<organism evidence="11 12">
    <name type="scientific">Candidatus Bandiella euplotis</name>
    <dbReference type="NCBI Taxonomy" id="1664265"/>
    <lineage>
        <taxon>Bacteria</taxon>
        <taxon>Pseudomonadati</taxon>
        <taxon>Pseudomonadota</taxon>
        <taxon>Alphaproteobacteria</taxon>
        <taxon>Rickettsiales</taxon>
        <taxon>Candidatus Midichloriaceae</taxon>
        <taxon>Candidatus Bandiella</taxon>
    </lineage>
</organism>
<keyword evidence="4 9" id="KW-0808">Transferase</keyword>
<dbReference type="HAMAP" id="MF_01148">
    <property type="entry name" value="Lnt"/>
    <property type="match status" value="1"/>
</dbReference>
<dbReference type="InterPro" id="IPR004563">
    <property type="entry name" value="Apolipo_AcylTrfase"/>
</dbReference>
<dbReference type="PANTHER" id="PTHR38686">
    <property type="entry name" value="APOLIPOPROTEIN N-ACYLTRANSFERASE"/>
    <property type="match status" value="1"/>
</dbReference>
<dbReference type="EC" id="2.3.1.269" evidence="9"/>
<dbReference type="PROSITE" id="PS50263">
    <property type="entry name" value="CN_HYDROLASE"/>
    <property type="match status" value="1"/>
</dbReference>
<evidence type="ECO:0000256" key="1">
    <source>
        <dbReference type="ARBA" id="ARBA00004651"/>
    </source>
</evidence>
<keyword evidence="8 9" id="KW-0012">Acyltransferase</keyword>
<comment type="subcellular location">
    <subcellularLocation>
        <location evidence="1 9">Cell membrane</location>
        <topology evidence="1 9">Multi-pass membrane protein</topology>
    </subcellularLocation>
</comment>
<dbReference type="Pfam" id="PF20154">
    <property type="entry name" value="LNT_N"/>
    <property type="match status" value="1"/>
</dbReference>
<dbReference type="Pfam" id="PF00795">
    <property type="entry name" value="CN_hydrolase"/>
    <property type="match status" value="1"/>
</dbReference>
<comment type="similarity">
    <text evidence="2 9">Belongs to the CN hydrolase family. Apolipoprotein N-acyltransferase subfamily.</text>
</comment>
<feature type="transmembrane region" description="Helical" evidence="9">
    <location>
        <begin position="192"/>
        <end position="209"/>
    </location>
</feature>
<feature type="transmembrane region" description="Helical" evidence="9">
    <location>
        <begin position="14"/>
        <end position="47"/>
    </location>
</feature>
<feature type="domain" description="CN hydrolase" evidence="10">
    <location>
        <begin position="228"/>
        <end position="475"/>
    </location>
</feature>
<keyword evidence="12" id="KW-1185">Reference proteome</keyword>
<keyword evidence="5 9" id="KW-0812">Transmembrane</keyword>
<feature type="transmembrane region" description="Helical" evidence="9">
    <location>
        <begin position="159"/>
        <end position="180"/>
    </location>
</feature>
<dbReference type="NCBIfam" id="TIGR00546">
    <property type="entry name" value="lnt"/>
    <property type="match status" value="1"/>
</dbReference>
<dbReference type="Proteomes" id="UP001327219">
    <property type="component" value="Chromosome"/>
</dbReference>
<feature type="transmembrane region" description="Helical" evidence="9">
    <location>
        <begin position="489"/>
        <end position="507"/>
    </location>
</feature>
<dbReference type="RefSeq" id="WP_323732907.1">
    <property type="nucleotide sequence ID" value="NZ_CP110820.1"/>
</dbReference>
<feature type="transmembrane region" description="Helical" evidence="9">
    <location>
        <begin position="91"/>
        <end position="114"/>
    </location>
</feature>
<evidence type="ECO:0000259" key="10">
    <source>
        <dbReference type="PROSITE" id="PS50263"/>
    </source>
</evidence>
<dbReference type="EMBL" id="CP110820">
    <property type="protein sequence ID" value="WPX95911.1"/>
    <property type="molecule type" value="Genomic_DNA"/>
</dbReference>
<sequence length="512" mass="58903">MQKFLRLNQSQNRWLYYLLFLTLGILLTLSFYPVSIFPFWLILGVFSLLIRNCQNNKDLFLFGAFFGYGYFLIHLYWIPFSIYKVPLGLSWLVPILSAIIPIPFALLTGFFTILTKIGRRNGVIFSFNFAFLWVIFEYLRSNIFFPFSIGLLGYSSTSLPFFAQTLSLFGAYGAGLLITLFSTSIFSGNRKYIAFNVVAFLIICAWGMMRISTHEVTDGDDDIHIRLVQPNAQQHHFGDQKKQEAALNDLSRLTLSPNFDKQHYIFWPEAAFPYPIHKNWLDMMQHFVPPNQNAALIFGADRVEYNDLNERLDFNSLVAVAKNSMALDYYDKRVLVPFGEYVPYRNTIYFIEKIAHSAGIGDIVKGKKNNVVDLGNGVKILPLICSESIADKNRLKILNYKEYRFILNATNDFWFGKSLGPYQHFNISVVRAIEYGLPMIRVANTGVSGVVDVFGNVIKISKLDVEYIIDVILPPKLKAATLFYQIDDFIMPAIVVFYIIFILYLYVSRRRT</sequence>
<evidence type="ECO:0000256" key="6">
    <source>
        <dbReference type="ARBA" id="ARBA00022989"/>
    </source>
</evidence>
<evidence type="ECO:0000313" key="12">
    <source>
        <dbReference type="Proteomes" id="UP001327219"/>
    </source>
</evidence>
<evidence type="ECO:0000256" key="2">
    <source>
        <dbReference type="ARBA" id="ARBA00010065"/>
    </source>
</evidence>
<dbReference type="Gene3D" id="3.60.110.10">
    <property type="entry name" value="Carbon-nitrogen hydrolase"/>
    <property type="match status" value="1"/>
</dbReference>
<dbReference type="PANTHER" id="PTHR38686:SF1">
    <property type="entry name" value="APOLIPOPROTEIN N-ACYLTRANSFERASE"/>
    <property type="match status" value="1"/>
</dbReference>
<keyword evidence="6 9" id="KW-1133">Transmembrane helix</keyword>
<evidence type="ECO:0000256" key="9">
    <source>
        <dbReference type="HAMAP-Rule" id="MF_01148"/>
    </source>
</evidence>
<keyword evidence="3 9" id="KW-1003">Cell membrane</keyword>
<proteinExistence type="inferred from homology"/>
<comment type="pathway">
    <text evidence="9">Protein modification; lipoprotein biosynthesis (N-acyl transfer).</text>
</comment>
<gene>
    <name evidence="9" type="primary">lnt</name>
    <name evidence="11" type="ORF">Bandiella_00011</name>
</gene>
<reference evidence="11 12" key="1">
    <citation type="submission" date="2022-11" db="EMBL/GenBank/DDBJ databases">
        <title>Host association and intracellularity evolved multiple times independently in the Rickettsiales.</title>
        <authorList>
            <person name="Castelli M."/>
            <person name="Nardi T."/>
            <person name="Gammuto L."/>
            <person name="Bellinzona G."/>
            <person name="Sabaneyeva E."/>
            <person name="Potekhin A."/>
            <person name="Serra V."/>
            <person name="Petroni G."/>
            <person name="Sassera D."/>
        </authorList>
    </citation>
    <scope>NUCLEOTIDE SEQUENCE [LARGE SCALE GENOMIC DNA]</scope>
    <source>
        <strain evidence="11 12">NDG2</strain>
    </source>
</reference>
<accession>A0ABZ0UKV8</accession>
<evidence type="ECO:0000313" key="11">
    <source>
        <dbReference type="EMBL" id="WPX95911.1"/>
    </source>
</evidence>
<dbReference type="InterPro" id="IPR036526">
    <property type="entry name" value="C-N_Hydrolase_sf"/>
</dbReference>
<evidence type="ECO:0000256" key="5">
    <source>
        <dbReference type="ARBA" id="ARBA00022692"/>
    </source>
</evidence>
<dbReference type="InterPro" id="IPR045378">
    <property type="entry name" value="LNT_N"/>
</dbReference>
<evidence type="ECO:0000256" key="4">
    <source>
        <dbReference type="ARBA" id="ARBA00022679"/>
    </source>
</evidence>
<evidence type="ECO:0000256" key="7">
    <source>
        <dbReference type="ARBA" id="ARBA00023136"/>
    </source>
</evidence>
<dbReference type="SUPFAM" id="SSF56317">
    <property type="entry name" value="Carbon-nitrogen hydrolase"/>
    <property type="match status" value="1"/>
</dbReference>
<evidence type="ECO:0000256" key="8">
    <source>
        <dbReference type="ARBA" id="ARBA00023315"/>
    </source>
</evidence>
<comment type="catalytic activity">
    <reaction evidence="9">
        <text>N-terminal S-1,2-diacyl-sn-glyceryl-L-cysteinyl-[lipoprotein] + a glycerophospholipid = N-acyl-S-1,2-diacyl-sn-glyceryl-L-cysteinyl-[lipoprotein] + a 2-acyl-sn-glycero-3-phospholipid + H(+)</text>
        <dbReference type="Rhea" id="RHEA:48228"/>
        <dbReference type="Rhea" id="RHEA-COMP:14681"/>
        <dbReference type="Rhea" id="RHEA-COMP:14684"/>
        <dbReference type="ChEBI" id="CHEBI:15378"/>
        <dbReference type="ChEBI" id="CHEBI:136912"/>
        <dbReference type="ChEBI" id="CHEBI:140656"/>
        <dbReference type="ChEBI" id="CHEBI:140657"/>
        <dbReference type="ChEBI" id="CHEBI:140660"/>
        <dbReference type="EC" id="2.3.1.269"/>
    </reaction>
</comment>
<dbReference type="CDD" id="cd07571">
    <property type="entry name" value="ALP_N-acyl_transferase"/>
    <property type="match status" value="1"/>
</dbReference>
<feature type="transmembrane region" description="Helical" evidence="9">
    <location>
        <begin position="59"/>
        <end position="79"/>
    </location>
</feature>
<comment type="function">
    <text evidence="9">Catalyzes the phospholipid dependent N-acylation of the N-terminal cysteine of apolipoprotein, the last step in lipoprotein maturation.</text>
</comment>
<dbReference type="InterPro" id="IPR003010">
    <property type="entry name" value="C-N_Hydrolase"/>
</dbReference>